<dbReference type="EMBL" id="KV784357">
    <property type="protein sequence ID" value="OEU17265.1"/>
    <property type="molecule type" value="Genomic_DNA"/>
</dbReference>
<proteinExistence type="predicted"/>
<sequence>MRSLTCLSEGVDDDNNIDDRNYDENENENEKSEWDANIDYDKEWPGSNGGGGGGGGDSTSSTSNSIPDPGTSWDALPNLLNSDILGNDTTELLGIDLSLEPLSEKDADRLRTDARKIVEDAIDAGVNDIEDLKKKMKRELEASRRAVNLASELEAKRQSDMLMSKIDNLTGDFLKSSEKFRASTKMAAAASRAMEGSSATGNKAKGVEVGTWGVLDGRTVVADDDITRGSGNGLLGSFGNAIREAARSNDAVVEEEESVSSTVVQENRILIIADTKQDKLAKQLIPALLKGFEREEDNIPNLTVDVVSPTSNIPLGGNDAAVVIFFCTGFFSPDTLKKILDRLLRKTLGTGGGKLGTPPTQLVGISTLGTERFESFPYSVQNFLGGKLEKRRGIEEVLINTVRDRVTEPPLDYTIIKLKEGDFVPSVEEGKGGGQSESDFSLRPGDVTDDATSVETAVQVIVQAIAYQPPARNSTVSISGSLRSSFLLEKDTMLLESQKQEEFWRETFTCLDGPELWRTIIYDSGMDSSSEGTDIANYYDRLVEYVQEWGNLFALSGKGLTTPVRAYDKGGLDPSSMITPATCRNILYQEGVRLLFLPTNTGTNYMSRGEEARREKVLREGGNGSASSPATQRRISKDGGVDVVVEIVNSIDNNNEDGLERRQLRVRARRTNYAGDAVIKELSETTIVKRLQDAVEVWKKDQSLI</sequence>
<accession>A0A1E7FGV9</accession>
<dbReference type="AlphaFoldDB" id="A0A1E7FGV9"/>
<dbReference type="InParanoid" id="A0A1E7FGV9"/>
<reference evidence="3 4" key="1">
    <citation type="submission" date="2016-09" db="EMBL/GenBank/DDBJ databases">
        <title>Extensive genetic diversity and differential bi-allelic expression allows diatom success in the polar Southern Ocean.</title>
        <authorList>
            <consortium name="DOE Joint Genome Institute"/>
            <person name="Mock T."/>
            <person name="Otillar R.P."/>
            <person name="Strauss J."/>
            <person name="Dupont C."/>
            <person name="Frickenhaus S."/>
            <person name="Maumus F."/>
            <person name="Mcmullan M."/>
            <person name="Sanges R."/>
            <person name="Schmutz J."/>
            <person name="Toseland A."/>
            <person name="Valas R."/>
            <person name="Veluchamy A."/>
            <person name="Ward B.J."/>
            <person name="Allen A."/>
            <person name="Barry K."/>
            <person name="Falciatore A."/>
            <person name="Ferrante M."/>
            <person name="Fortunato A.E."/>
            <person name="Gloeckner G."/>
            <person name="Gruber A."/>
            <person name="Hipkin R."/>
            <person name="Janech M."/>
            <person name="Kroth P."/>
            <person name="Leese F."/>
            <person name="Lindquist E."/>
            <person name="Lyon B.R."/>
            <person name="Martin J."/>
            <person name="Mayer C."/>
            <person name="Parker M."/>
            <person name="Quesneville H."/>
            <person name="Raymond J."/>
            <person name="Uhlig C."/>
            <person name="Valentin K.U."/>
            <person name="Worden A.Z."/>
            <person name="Armbrust E.V."/>
            <person name="Bowler C."/>
            <person name="Green B."/>
            <person name="Moulton V."/>
            <person name="Van Oosterhout C."/>
            <person name="Grigoriev I."/>
        </authorList>
    </citation>
    <scope>NUCLEOTIDE SEQUENCE [LARGE SCALE GENOMIC DNA]</scope>
    <source>
        <strain evidence="3 4">CCMP1102</strain>
    </source>
</reference>
<dbReference type="KEGG" id="fcy:FRACYDRAFT_184284"/>
<name>A0A1E7FGV9_9STRA</name>
<dbReference type="Proteomes" id="UP000095751">
    <property type="component" value="Unassembled WGS sequence"/>
</dbReference>
<evidence type="ECO:0000256" key="2">
    <source>
        <dbReference type="SAM" id="MobiDB-lite"/>
    </source>
</evidence>
<dbReference type="OrthoDB" id="41001at2759"/>
<feature type="coiled-coil region" evidence="1">
    <location>
        <begin position="126"/>
        <end position="153"/>
    </location>
</feature>
<feature type="compositionally biased region" description="Gly residues" evidence="2">
    <location>
        <begin position="47"/>
        <end position="57"/>
    </location>
</feature>
<feature type="region of interest" description="Disordered" evidence="2">
    <location>
        <begin position="1"/>
        <end position="74"/>
    </location>
</feature>
<gene>
    <name evidence="3" type="ORF">FRACYDRAFT_184284</name>
</gene>
<evidence type="ECO:0000256" key="1">
    <source>
        <dbReference type="SAM" id="Coils"/>
    </source>
</evidence>
<evidence type="ECO:0000313" key="3">
    <source>
        <dbReference type="EMBL" id="OEU17265.1"/>
    </source>
</evidence>
<protein>
    <submittedName>
        <fullName evidence="3">Uncharacterized protein</fullName>
    </submittedName>
</protein>
<feature type="compositionally biased region" description="Basic and acidic residues" evidence="2">
    <location>
        <begin position="17"/>
        <end position="44"/>
    </location>
</feature>
<organism evidence="3 4">
    <name type="scientific">Fragilariopsis cylindrus CCMP1102</name>
    <dbReference type="NCBI Taxonomy" id="635003"/>
    <lineage>
        <taxon>Eukaryota</taxon>
        <taxon>Sar</taxon>
        <taxon>Stramenopiles</taxon>
        <taxon>Ochrophyta</taxon>
        <taxon>Bacillariophyta</taxon>
        <taxon>Bacillariophyceae</taxon>
        <taxon>Bacillariophycidae</taxon>
        <taxon>Bacillariales</taxon>
        <taxon>Bacillariaceae</taxon>
        <taxon>Fragilariopsis</taxon>
    </lineage>
</organism>
<evidence type="ECO:0000313" key="4">
    <source>
        <dbReference type="Proteomes" id="UP000095751"/>
    </source>
</evidence>
<keyword evidence="1" id="KW-0175">Coiled coil</keyword>
<keyword evidence="4" id="KW-1185">Reference proteome</keyword>